<dbReference type="Gene3D" id="3.30.2020.30">
    <property type="match status" value="1"/>
</dbReference>
<dbReference type="AlphaFoldDB" id="L8H662"/>
<feature type="region of interest" description="Disordered" evidence="3">
    <location>
        <begin position="95"/>
        <end position="126"/>
    </location>
</feature>
<gene>
    <name evidence="5" type="ORF">ACA1_053380</name>
</gene>
<keyword evidence="1" id="KW-0479">Metal-binding</keyword>
<dbReference type="Proteomes" id="UP000011083">
    <property type="component" value="Unassembled WGS sequence"/>
</dbReference>
<reference evidence="5 6" key="1">
    <citation type="journal article" date="2013" name="Genome Biol.">
        <title>Genome of Acanthamoeba castellanii highlights extensive lateral gene transfer and early evolution of tyrosine kinase signaling.</title>
        <authorList>
            <person name="Clarke M."/>
            <person name="Lohan A.J."/>
            <person name="Liu B."/>
            <person name="Lagkouvardos I."/>
            <person name="Roy S."/>
            <person name="Zafar N."/>
            <person name="Bertelli C."/>
            <person name="Schilde C."/>
            <person name="Kianianmomeni A."/>
            <person name="Burglin T.R."/>
            <person name="Frech C."/>
            <person name="Turcotte B."/>
            <person name="Kopec K.O."/>
            <person name="Synnott J.M."/>
            <person name="Choo C."/>
            <person name="Paponov I."/>
            <person name="Finkler A."/>
            <person name="Soon Heng Tan C."/>
            <person name="Hutchins A.P."/>
            <person name="Weinmeier T."/>
            <person name="Rattei T."/>
            <person name="Chu J.S."/>
            <person name="Gimenez G."/>
            <person name="Irimia M."/>
            <person name="Rigden D.J."/>
            <person name="Fitzpatrick D.A."/>
            <person name="Lorenzo-Morales J."/>
            <person name="Bateman A."/>
            <person name="Chiu C.H."/>
            <person name="Tang P."/>
            <person name="Hegemann P."/>
            <person name="Fromm H."/>
            <person name="Raoult D."/>
            <person name="Greub G."/>
            <person name="Miranda-Saavedra D."/>
            <person name="Chen N."/>
            <person name="Nash P."/>
            <person name="Ginger M.L."/>
            <person name="Horn M."/>
            <person name="Schaap P."/>
            <person name="Caler L."/>
            <person name="Loftus B."/>
        </authorList>
    </citation>
    <scope>NUCLEOTIDE SEQUENCE [LARGE SCALE GENOMIC DNA]</scope>
    <source>
        <strain evidence="5 6">Neff</strain>
    </source>
</reference>
<evidence type="ECO:0000259" key="4">
    <source>
        <dbReference type="Pfam" id="PF06155"/>
    </source>
</evidence>
<dbReference type="RefSeq" id="XP_004344018.1">
    <property type="nucleotide sequence ID" value="XM_004343968.1"/>
</dbReference>
<dbReference type="VEuPathDB" id="AmoebaDB:ACA1_053380"/>
<evidence type="ECO:0000256" key="2">
    <source>
        <dbReference type="ARBA" id="ARBA00023004"/>
    </source>
</evidence>
<feature type="region of interest" description="Disordered" evidence="3">
    <location>
        <begin position="1"/>
        <end position="24"/>
    </location>
</feature>
<feature type="domain" description="Gamma-butyrobetaine hydroxylase-like N-terminal" evidence="4">
    <location>
        <begin position="25"/>
        <end position="71"/>
    </location>
</feature>
<dbReference type="Pfam" id="PF06155">
    <property type="entry name" value="GBBH-like_N"/>
    <property type="match status" value="1"/>
</dbReference>
<dbReference type="GeneID" id="14921482"/>
<dbReference type="PANTHER" id="PTHR35303">
    <property type="entry name" value="OS02G0197800 PROTEIN"/>
    <property type="match status" value="1"/>
</dbReference>
<dbReference type="InterPro" id="IPR038492">
    <property type="entry name" value="GBBH-like_N_sf"/>
</dbReference>
<evidence type="ECO:0000256" key="3">
    <source>
        <dbReference type="SAM" id="MobiDB-lite"/>
    </source>
</evidence>
<protein>
    <recommendedName>
        <fullName evidence="4">Gamma-butyrobetaine hydroxylase-like N-terminal domain-containing protein</fullName>
    </recommendedName>
</protein>
<dbReference type="OrthoDB" id="19707at2759"/>
<dbReference type="InterPro" id="IPR010376">
    <property type="entry name" value="GBBH-like_N"/>
</dbReference>
<evidence type="ECO:0000313" key="6">
    <source>
        <dbReference type="Proteomes" id="UP000011083"/>
    </source>
</evidence>
<proteinExistence type="predicted"/>
<dbReference type="KEGG" id="acan:ACA1_053380"/>
<dbReference type="EMBL" id="KB007909">
    <property type="protein sequence ID" value="ELR20615.1"/>
    <property type="molecule type" value="Genomic_DNA"/>
</dbReference>
<feature type="compositionally biased region" description="Low complexity" evidence="3">
    <location>
        <begin position="111"/>
        <end position="126"/>
    </location>
</feature>
<evidence type="ECO:0000256" key="1">
    <source>
        <dbReference type="ARBA" id="ARBA00022723"/>
    </source>
</evidence>
<dbReference type="PANTHER" id="PTHR35303:SF5">
    <property type="entry name" value="OS02G0197800 PROTEIN"/>
    <property type="match status" value="1"/>
</dbReference>
<dbReference type="GO" id="GO:0046872">
    <property type="term" value="F:metal ion binding"/>
    <property type="evidence" value="ECO:0007669"/>
    <property type="project" value="UniProtKB-KW"/>
</dbReference>
<accession>L8H662</accession>
<sequence>MLPSFGAEGACWQRPAPPGPPGEERFRRHVGIINVRPVGNYAIQNAGIPHARRIEFDDLHDTGIYSWDYLHHLGSNKFALMKHPGNLRYLRRLQAAGKSREPATRTRRTSRPPATTTSAPAAPAQV</sequence>
<organism evidence="5 6">
    <name type="scientific">Acanthamoeba castellanii (strain ATCC 30010 / Neff)</name>
    <dbReference type="NCBI Taxonomy" id="1257118"/>
    <lineage>
        <taxon>Eukaryota</taxon>
        <taxon>Amoebozoa</taxon>
        <taxon>Discosea</taxon>
        <taxon>Longamoebia</taxon>
        <taxon>Centramoebida</taxon>
        <taxon>Acanthamoebidae</taxon>
        <taxon>Acanthamoeba</taxon>
    </lineage>
</organism>
<keyword evidence="2" id="KW-0408">Iron</keyword>
<evidence type="ECO:0000313" key="5">
    <source>
        <dbReference type="EMBL" id="ELR20615.1"/>
    </source>
</evidence>
<name>L8H662_ACACF</name>
<keyword evidence="6" id="KW-1185">Reference proteome</keyword>